<dbReference type="KEGG" id="vg:29081990"/>
<name>A0A140HM22_9CAUD</name>
<feature type="transmembrane region" description="Helical" evidence="2">
    <location>
        <begin position="83"/>
        <end position="103"/>
    </location>
</feature>
<proteinExistence type="predicted"/>
<evidence type="ECO:0000313" key="3">
    <source>
        <dbReference type="EMBL" id="AMO26034.1"/>
    </source>
</evidence>
<dbReference type="OrthoDB" id="18906at10239"/>
<keyword evidence="2" id="KW-1133">Transmembrane helix</keyword>
<organism evidence="3 4">
    <name type="scientific">Bacillus phage Deep Blue</name>
    <dbReference type="NCBI Taxonomy" id="1792245"/>
    <lineage>
        <taxon>Viruses</taxon>
        <taxon>Duplodnaviria</taxon>
        <taxon>Heunggongvirae</taxon>
        <taxon>Uroviricota</taxon>
        <taxon>Caudoviricetes</taxon>
        <taxon>Herelleviridae</taxon>
        <taxon>Bastillevirinae</taxon>
        <taxon>Caeruleovirus</taxon>
        <taxon>Caeruleovirus deepblue</taxon>
    </lineage>
</organism>
<reference evidence="3 4" key="1">
    <citation type="journal article" date="2016" name="Genome Announc.">
        <title>Complete Genome Sequence of Bacteriophage Deep-Blue Infecting Emetic Bacillus cereus.</title>
        <authorList>
            <person name="Hock L."/>
            <person name="Gillis A."/>
            <person name="Mahillon J."/>
        </authorList>
    </citation>
    <scope>NUCLEOTIDE SEQUENCE [LARGE SCALE GENOMIC DNA]</scope>
</reference>
<gene>
    <name evidence="3" type="ORF">Blue_212</name>
</gene>
<evidence type="ECO:0008006" key="5">
    <source>
        <dbReference type="Google" id="ProtNLM"/>
    </source>
</evidence>
<protein>
    <recommendedName>
        <fullName evidence="5">Membrane-bound protein</fullName>
    </recommendedName>
</protein>
<sequence>MNNQQVLLKLQEIESTLQDQEHNTTELKTVVDELRGIVKDIDKNMAISEEKQSHLFYRIEHLEQELEQLEEKGEKGSDRQQKLIENALMVILGGLISYIFSLASKH</sequence>
<evidence type="ECO:0000256" key="2">
    <source>
        <dbReference type="SAM" id="Phobius"/>
    </source>
</evidence>
<keyword evidence="4" id="KW-1185">Reference proteome</keyword>
<dbReference type="EMBL" id="KU577463">
    <property type="protein sequence ID" value="AMO26034.1"/>
    <property type="molecule type" value="Genomic_DNA"/>
</dbReference>
<keyword evidence="1" id="KW-0175">Coiled coil</keyword>
<keyword evidence="2" id="KW-0472">Membrane</keyword>
<dbReference type="RefSeq" id="YP_009285523.1">
    <property type="nucleotide sequence ID" value="NC_031056.1"/>
</dbReference>
<evidence type="ECO:0000313" key="4">
    <source>
        <dbReference type="Proteomes" id="UP000201785"/>
    </source>
</evidence>
<dbReference type="GeneID" id="29081990"/>
<keyword evidence="2" id="KW-0812">Transmembrane</keyword>
<evidence type="ECO:0000256" key="1">
    <source>
        <dbReference type="SAM" id="Coils"/>
    </source>
</evidence>
<accession>A0A140HM22</accession>
<feature type="coiled-coil region" evidence="1">
    <location>
        <begin position="52"/>
        <end position="86"/>
    </location>
</feature>
<dbReference type="Proteomes" id="UP000201785">
    <property type="component" value="Segment"/>
</dbReference>